<evidence type="ECO:0000256" key="1">
    <source>
        <dbReference type="ARBA" id="ARBA00022573"/>
    </source>
</evidence>
<keyword evidence="2 5" id="KW-0489">Methyltransferase</keyword>
<dbReference type="STRING" id="1459.AF332_15535"/>
<dbReference type="EMBL" id="LGUF01000007">
    <property type="protein sequence ID" value="KON88083.1"/>
    <property type="molecule type" value="Genomic_DNA"/>
</dbReference>
<name>A0A0M0GEA0_SPOGL</name>
<dbReference type="Pfam" id="PF01888">
    <property type="entry name" value="CbiD"/>
    <property type="match status" value="1"/>
</dbReference>
<dbReference type="SUPFAM" id="SSF111342">
    <property type="entry name" value="CbiD-like"/>
    <property type="match status" value="1"/>
</dbReference>
<evidence type="ECO:0000256" key="5">
    <source>
        <dbReference type="HAMAP-Rule" id="MF_00787"/>
    </source>
</evidence>
<dbReference type="OrthoDB" id="6439987at2"/>
<dbReference type="PANTHER" id="PTHR35863:SF1">
    <property type="entry name" value="COBALT-PRECORRIN-5B C(1)-METHYLTRANSFERASE"/>
    <property type="match status" value="1"/>
</dbReference>
<dbReference type="GO" id="GO:0019251">
    <property type="term" value="P:anaerobic cobalamin biosynthetic process"/>
    <property type="evidence" value="ECO:0007669"/>
    <property type="project" value="UniProtKB-UniRule"/>
</dbReference>
<dbReference type="InterPro" id="IPR002748">
    <property type="entry name" value="CbiD"/>
</dbReference>
<comment type="pathway">
    <text evidence="5">Cofactor biosynthesis; adenosylcobalamin biosynthesis; cob(II)yrinate a,c-diamide from sirohydrochlorin (anaerobic route): step 6/10.</text>
</comment>
<dbReference type="NCBIfam" id="NF000849">
    <property type="entry name" value="PRK00075.1-1"/>
    <property type="match status" value="1"/>
</dbReference>
<dbReference type="UniPathway" id="UPA00148">
    <property type="reaction ID" value="UER00227"/>
</dbReference>
<organism evidence="6 7">
    <name type="scientific">Sporosarcina globispora</name>
    <name type="common">Bacillus globisporus</name>
    <dbReference type="NCBI Taxonomy" id="1459"/>
    <lineage>
        <taxon>Bacteria</taxon>
        <taxon>Bacillati</taxon>
        <taxon>Bacillota</taxon>
        <taxon>Bacilli</taxon>
        <taxon>Bacillales</taxon>
        <taxon>Caryophanaceae</taxon>
        <taxon>Sporosarcina</taxon>
    </lineage>
</organism>
<evidence type="ECO:0000256" key="2">
    <source>
        <dbReference type="ARBA" id="ARBA00022603"/>
    </source>
</evidence>
<accession>A0A0M0GEA0</accession>
<evidence type="ECO:0000313" key="6">
    <source>
        <dbReference type="EMBL" id="KON88083.1"/>
    </source>
</evidence>
<dbReference type="InterPro" id="IPR036074">
    <property type="entry name" value="CbiD_sf"/>
</dbReference>
<dbReference type="PIRSF" id="PIRSF026782">
    <property type="entry name" value="CbiD"/>
    <property type="match status" value="1"/>
</dbReference>
<protein>
    <recommendedName>
        <fullName evidence="5">Cobalt-precorrin-5B C(1)-methyltransferase</fullName>
        <ecNumber evidence="5">2.1.1.195</ecNumber>
    </recommendedName>
    <alternativeName>
        <fullName evidence="5">Cobalt-precorrin-6A synthase</fullName>
    </alternativeName>
</protein>
<comment type="caution">
    <text evidence="6">The sequence shown here is derived from an EMBL/GenBank/DDBJ whole genome shotgun (WGS) entry which is preliminary data.</text>
</comment>
<dbReference type="NCBIfam" id="TIGR00312">
    <property type="entry name" value="cbiD"/>
    <property type="match status" value="1"/>
</dbReference>
<dbReference type="Gene3D" id="3.30.2110.10">
    <property type="entry name" value="CbiD-like"/>
    <property type="match status" value="1"/>
</dbReference>
<comment type="function">
    <text evidence="5">Catalyzes the methylation of C-1 in cobalt-precorrin-5B to form cobalt-precorrin-6A.</text>
</comment>
<reference evidence="7" key="1">
    <citation type="submission" date="2015-07" db="EMBL/GenBank/DDBJ databases">
        <title>Fjat-10036 dsm4.</title>
        <authorList>
            <person name="Liu B."/>
            <person name="Wang J."/>
            <person name="Zhu Y."/>
            <person name="Liu G."/>
            <person name="Chen Q."/>
            <person name="Chen Z."/>
            <person name="Lan J."/>
            <person name="Che J."/>
            <person name="Ge C."/>
            <person name="Shi H."/>
            <person name="Pan Z."/>
            <person name="Liu X."/>
        </authorList>
    </citation>
    <scope>NUCLEOTIDE SEQUENCE [LARGE SCALE GENOMIC DNA]</scope>
    <source>
        <strain evidence="7">DSM 4</strain>
    </source>
</reference>
<dbReference type="GO" id="GO:0032259">
    <property type="term" value="P:methylation"/>
    <property type="evidence" value="ECO:0007669"/>
    <property type="project" value="UniProtKB-KW"/>
</dbReference>
<keyword evidence="1 5" id="KW-0169">Cobalamin biosynthesis</keyword>
<evidence type="ECO:0000313" key="7">
    <source>
        <dbReference type="Proteomes" id="UP000037109"/>
    </source>
</evidence>
<dbReference type="AlphaFoldDB" id="A0A0M0GEA0"/>
<dbReference type="PATRIC" id="fig|1459.3.peg.3369"/>
<proteinExistence type="inferred from homology"/>
<dbReference type="Proteomes" id="UP000037109">
    <property type="component" value="Unassembled WGS sequence"/>
</dbReference>
<dbReference type="RefSeq" id="WP_053435452.1">
    <property type="nucleotide sequence ID" value="NZ_LGUF01000007.1"/>
</dbReference>
<evidence type="ECO:0000256" key="3">
    <source>
        <dbReference type="ARBA" id="ARBA00022679"/>
    </source>
</evidence>
<evidence type="ECO:0000256" key="4">
    <source>
        <dbReference type="ARBA" id="ARBA00022691"/>
    </source>
</evidence>
<dbReference type="PANTHER" id="PTHR35863">
    <property type="entry name" value="COBALT-PRECORRIN-5B C(1)-METHYLTRANSFERASE"/>
    <property type="match status" value="1"/>
</dbReference>
<keyword evidence="7" id="KW-1185">Reference proteome</keyword>
<comment type="similarity">
    <text evidence="5">Belongs to the CbiD family.</text>
</comment>
<dbReference type="EC" id="2.1.1.195" evidence="5"/>
<comment type="catalytic activity">
    <reaction evidence="5">
        <text>Co-precorrin-5B + S-adenosyl-L-methionine = Co-precorrin-6A + S-adenosyl-L-homocysteine</text>
        <dbReference type="Rhea" id="RHEA:26285"/>
        <dbReference type="ChEBI" id="CHEBI:57856"/>
        <dbReference type="ChEBI" id="CHEBI:59789"/>
        <dbReference type="ChEBI" id="CHEBI:60063"/>
        <dbReference type="ChEBI" id="CHEBI:60064"/>
        <dbReference type="EC" id="2.1.1.195"/>
    </reaction>
</comment>
<dbReference type="GO" id="GO:0043780">
    <property type="term" value="F:cobalt-precorrin-5B C1-methyltransferase activity"/>
    <property type="evidence" value="ECO:0007669"/>
    <property type="project" value="RHEA"/>
</dbReference>
<dbReference type="HAMAP" id="MF_00787">
    <property type="entry name" value="CbiD"/>
    <property type="match status" value="1"/>
</dbReference>
<gene>
    <name evidence="5" type="primary">cbiD</name>
    <name evidence="6" type="ORF">AF332_15535</name>
</gene>
<keyword evidence="3 5" id="KW-0808">Transferase</keyword>
<keyword evidence="4 5" id="KW-0949">S-adenosyl-L-methionine</keyword>
<sequence>MNAQKQRNKKDPSQMRHGYTTGACATAMTKAALQALVTGEVPNEVTIYLPVGQYVTFKVTAFEMSEGRVMCETIKDAGDDPDATHQARIQSTVTYAKKEGIHLDGGIGVGRVTKAGLPVAVGQAAINPVPRKMICGVVQEAIDKFKLNHGIEVVISVPDGVEIAEKTLNGRLGIIGGISILGTRGTVVPFSSSAYMASIVQAINVAKEAGCEHLVITTGGRSEKFAMKQYPHLPEEAFIEMGDFVGFTLKNIARKKIPRVSLVGMMGKFSKVAQGVMMVHSKSAPVSFEFLAGMANKVGVEEDIQRDILQANTASQVGEILQENEAFFEALCRNCCYYALNHMNEKIKVSTTLYAMNGSCLGKAENIEKLDEDDWYRG</sequence>